<evidence type="ECO:0000256" key="1">
    <source>
        <dbReference type="SAM" id="MobiDB-lite"/>
    </source>
</evidence>
<dbReference type="Proteomes" id="UP000789739">
    <property type="component" value="Unassembled WGS sequence"/>
</dbReference>
<feature type="non-terminal residue" evidence="2">
    <location>
        <position position="1"/>
    </location>
</feature>
<name>A0A9N9GXQ7_9GLOM</name>
<organism evidence="2 3">
    <name type="scientific">Paraglomus brasilianum</name>
    <dbReference type="NCBI Taxonomy" id="144538"/>
    <lineage>
        <taxon>Eukaryota</taxon>
        <taxon>Fungi</taxon>
        <taxon>Fungi incertae sedis</taxon>
        <taxon>Mucoromycota</taxon>
        <taxon>Glomeromycotina</taxon>
        <taxon>Glomeromycetes</taxon>
        <taxon>Paraglomerales</taxon>
        <taxon>Paraglomeraceae</taxon>
        <taxon>Paraglomus</taxon>
    </lineage>
</organism>
<proteinExistence type="predicted"/>
<evidence type="ECO:0000313" key="3">
    <source>
        <dbReference type="Proteomes" id="UP000789739"/>
    </source>
</evidence>
<keyword evidence="3" id="KW-1185">Reference proteome</keyword>
<sequence length="265" mass="29755">MDEKSENGVHRFFQISETGNPVWHSGKSDSCASPWTNPGDYSMGRHMLTMDTLYKFPSENGIAKPDDIFDENVGASRRTDFQNGGDCASSSIRSEPHDFETERKGSKIPLRCFDSLWDRQQSRDRIDQQKDSGNKSKNDAEIVFECPNQSGIRKFQTSLGQLLRIGSYCNSVWTMETPKTPCCPVFPDNQSEKHENGTSLCQVSVGDKFTGSSYNPPIVVEIVNSSNCSRVATSLGLDLHIETPQDTIHYVKDDLICYIEEVRGY</sequence>
<feature type="compositionally biased region" description="Basic and acidic residues" evidence="1">
    <location>
        <begin position="94"/>
        <end position="104"/>
    </location>
</feature>
<reference evidence="2" key="1">
    <citation type="submission" date="2021-06" db="EMBL/GenBank/DDBJ databases">
        <authorList>
            <person name="Kallberg Y."/>
            <person name="Tangrot J."/>
            <person name="Rosling A."/>
        </authorList>
    </citation>
    <scope>NUCLEOTIDE SEQUENCE</scope>
    <source>
        <strain evidence="2">BR232B</strain>
    </source>
</reference>
<comment type="caution">
    <text evidence="2">The sequence shown here is derived from an EMBL/GenBank/DDBJ whole genome shotgun (WGS) entry which is preliminary data.</text>
</comment>
<dbReference type="EMBL" id="CAJVPI010002368">
    <property type="protein sequence ID" value="CAG8642009.1"/>
    <property type="molecule type" value="Genomic_DNA"/>
</dbReference>
<accession>A0A9N9GXQ7</accession>
<protein>
    <submittedName>
        <fullName evidence="2">2723_t:CDS:1</fullName>
    </submittedName>
</protein>
<gene>
    <name evidence="2" type="ORF">PBRASI_LOCUS9827</name>
</gene>
<dbReference type="AlphaFoldDB" id="A0A9N9GXQ7"/>
<feature type="region of interest" description="Disordered" evidence="1">
    <location>
        <begin position="80"/>
        <end position="104"/>
    </location>
</feature>
<evidence type="ECO:0000313" key="2">
    <source>
        <dbReference type="EMBL" id="CAG8642009.1"/>
    </source>
</evidence>
<dbReference type="OrthoDB" id="2398066at2759"/>